<dbReference type="GO" id="GO:0103043">
    <property type="term" value="F:phosphoribosyl 1,2-cyclic phosphate phosphodiesterase activity"/>
    <property type="evidence" value="ECO:0007669"/>
    <property type="project" value="UniProtKB-EC"/>
</dbReference>
<dbReference type="CDD" id="cd16279">
    <property type="entry name" value="metallo-hydrolase-like_MBL-fold"/>
    <property type="match status" value="1"/>
</dbReference>
<dbReference type="EC" id="3.1.4.55" evidence="2"/>
<name>A0A840MNP0_9PROT</name>
<dbReference type="Gene3D" id="3.60.15.10">
    <property type="entry name" value="Ribonuclease Z/Hydroxyacylglutathione hydrolase-like"/>
    <property type="match status" value="1"/>
</dbReference>
<proteinExistence type="predicted"/>
<keyword evidence="3" id="KW-1185">Reference proteome</keyword>
<evidence type="ECO:0000313" key="3">
    <source>
        <dbReference type="Proteomes" id="UP000575898"/>
    </source>
</evidence>
<protein>
    <submittedName>
        <fullName evidence="2">Phosphoribosyl 1,2-cyclic phosphate phosphodiesterase</fullName>
        <ecNumber evidence="2">3.1.4.55</ecNumber>
    </submittedName>
</protein>
<dbReference type="InterPro" id="IPR036866">
    <property type="entry name" value="RibonucZ/Hydroxyglut_hydro"/>
</dbReference>
<dbReference type="AlphaFoldDB" id="A0A840MNP0"/>
<comment type="caution">
    <text evidence="2">The sequence shown here is derived from an EMBL/GenBank/DDBJ whole genome shotgun (WGS) entry which is preliminary data.</text>
</comment>
<dbReference type="PANTHER" id="PTHR42663">
    <property type="entry name" value="HYDROLASE C777.06C-RELATED-RELATED"/>
    <property type="match status" value="1"/>
</dbReference>
<accession>A0A840MNP0</accession>
<gene>
    <name evidence="2" type="ORF">HNQ59_001990</name>
</gene>
<dbReference type="Pfam" id="PF12706">
    <property type="entry name" value="Lactamase_B_2"/>
    <property type="match status" value="1"/>
</dbReference>
<dbReference type="PANTHER" id="PTHR42663:SF6">
    <property type="entry name" value="HYDROLASE C777.06C-RELATED"/>
    <property type="match status" value="1"/>
</dbReference>
<keyword evidence="2" id="KW-0378">Hydrolase</keyword>
<sequence length="254" mass="28187">MTMEFTLLGSGSSAGTPIIGCECATCRSDDPRNQRTRASALIQVNGLNLLIDTGPDLRLQALREGIKRVDAVLYTHPHADHLNGIDDLRAFCYHQRAAIPIYGNPFTIHDIQQRFAYCFFPPGQFWDKPILDARPVEGPFEFGGVTITPIPVVHGRWLIHGYRIGNIAYITDVNDIPDASWPLLQGLDILLLDCLKATPYPSHFGVEQAIDHAQRIGAGQTYLIHMTHDLEYHALQSQLPANIAVGYDGLHLTI</sequence>
<feature type="domain" description="Metallo-beta-lactamase" evidence="1">
    <location>
        <begin position="36"/>
        <end position="203"/>
    </location>
</feature>
<dbReference type="SUPFAM" id="SSF56281">
    <property type="entry name" value="Metallo-hydrolase/oxidoreductase"/>
    <property type="match status" value="1"/>
</dbReference>
<reference evidence="2 3" key="1">
    <citation type="submission" date="2020-08" db="EMBL/GenBank/DDBJ databases">
        <title>Genomic Encyclopedia of Type Strains, Phase IV (KMG-IV): sequencing the most valuable type-strain genomes for metagenomic binning, comparative biology and taxonomic classification.</title>
        <authorList>
            <person name="Goeker M."/>
        </authorList>
    </citation>
    <scope>NUCLEOTIDE SEQUENCE [LARGE SCALE GENOMIC DNA]</scope>
    <source>
        <strain evidence="2 3">DSM 27165</strain>
    </source>
</reference>
<dbReference type="EMBL" id="JACHHY010000010">
    <property type="protein sequence ID" value="MBB5018699.1"/>
    <property type="molecule type" value="Genomic_DNA"/>
</dbReference>
<organism evidence="2 3">
    <name type="scientific">Chitinivorax tropicus</name>
    <dbReference type="NCBI Taxonomy" id="714531"/>
    <lineage>
        <taxon>Bacteria</taxon>
        <taxon>Pseudomonadati</taxon>
        <taxon>Pseudomonadota</taxon>
        <taxon>Betaproteobacteria</taxon>
        <taxon>Chitinivorax</taxon>
    </lineage>
</organism>
<dbReference type="SMART" id="SM00849">
    <property type="entry name" value="Lactamase_B"/>
    <property type="match status" value="1"/>
</dbReference>
<evidence type="ECO:0000313" key="2">
    <source>
        <dbReference type="EMBL" id="MBB5018699.1"/>
    </source>
</evidence>
<dbReference type="Proteomes" id="UP000575898">
    <property type="component" value="Unassembled WGS sequence"/>
</dbReference>
<dbReference type="InterPro" id="IPR001279">
    <property type="entry name" value="Metallo-B-lactamas"/>
</dbReference>
<evidence type="ECO:0000259" key="1">
    <source>
        <dbReference type="SMART" id="SM00849"/>
    </source>
</evidence>